<dbReference type="NCBIfam" id="TIGR01200">
    <property type="entry name" value="GLPGLI"/>
    <property type="match status" value="1"/>
</dbReference>
<dbReference type="Proteomes" id="UP000310477">
    <property type="component" value="Unassembled WGS sequence"/>
</dbReference>
<proteinExistence type="predicted"/>
<reference evidence="2 3" key="1">
    <citation type="submission" date="2019-04" db="EMBL/GenBank/DDBJ databases">
        <title>Pedobacter sp. AR-2-6 sp. nov., isolated from Arctic soil.</title>
        <authorList>
            <person name="Dahal R.H."/>
            <person name="Kim D.-U."/>
        </authorList>
    </citation>
    <scope>NUCLEOTIDE SEQUENCE [LARGE SCALE GENOMIC DNA]</scope>
    <source>
        <strain evidence="2 3">AR-2-6</strain>
    </source>
</reference>
<dbReference type="AlphaFoldDB" id="A0A4U1CEP3"/>
<name>A0A4U1CEP3_9SPHI</name>
<protein>
    <submittedName>
        <fullName evidence="2">GLPGLI family protein</fullName>
    </submittedName>
</protein>
<dbReference type="Pfam" id="PF09697">
    <property type="entry name" value="Porph_ging"/>
    <property type="match status" value="1"/>
</dbReference>
<keyword evidence="3" id="KW-1185">Reference proteome</keyword>
<sequence length="260" mass="29492">MEMKIKQITIACLLLFTQSSFAQNTRFATQGVIEFEKRVNMYALIKEQVKRNPTRSYYVQAEEDYQKKNPQFKILKSSLTFSKEQTLFKPTSEELITNNFFDFETSHQNNIIATNTAAATSIAQKKVFDETYLLSDSTRKINWKITDEFRNIAGYDCRRANALIMDSIYVVAFYTDEIPVSGGPEAFTGLPGMILGVALPYEHVTWFATAVTDTPVTDEKQLKAPTKGKPVNSKQLSTMLKAATKDWGEWGQDALKAFLL</sequence>
<keyword evidence="1" id="KW-0732">Signal</keyword>
<evidence type="ECO:0000313" key="2">
    <source>
        <dbReference type="EMBL" id="TKC03320.1"/>
    </source>
</evidence>
<feature type="signal peptide" evidence="1">
    <location>
        <begin position="1"/>
        <end position="22"/>
    </location>
</feature>
<comment type="caution">
    <text evidence="2">The sequence shown here is derived from an EMBL/GenBank/DDBJ whole genome shotgun (WGS) entry which is preliminary data.</text>
</comment>
<dbReference type="InterPro" id="IPR005901">
    <property type="entry name" value="GLPGLI"/>
</dbReference>
<organism evidence="2 3">
    <name type="scientific">Pedobacter cryotolerans</name>
    <dbReference type="NCBI Taxonomy" id="2571270"/>
    <lineage>
        <taxon>Bacteria</taxon>
        <taxon>Pseudomonadati</taxon>
        <taxon>Bacteroidota</taxon>
        <taxon>Sphingobacteriia</taxon>
        <taxon>Sphingobacteriales</taxon>
        <taxon>Sphingobacteriaceae</taxon>
        <taxon>Pedobacter</taxon>
    </lineage>
</organism>
<dbReference type="EMBL" id="SWBO01000001">
    <property type="protein sequence ID" value="TKC03320.1"/>
    <property type="molecule type" value="Genomic_DNA"/>
</dbReference>
<dbReference type="OrthoDB" id="1440774at2"/>
<accession>A0A4U1CEP3</accession>
<evidence type="ECO:0000256" key="1">
    <source>
        <dbReference type="SAM" id="SignalP"/>
    </source>
</evidence>
<gene>
    <name evidence="2" type="ORF">FA045_01760</name>
</gene>
<evidence type="ECO:0000313" key="3">
    <source>
        <dbReference type="Proteomes" id="UP000310477"/>
    </source>
</evidence>
<feature type="chain" id="PRO_5020533548" evidence="1">
    <location>
        <begin position="23"/>
        <end position="260"/>
    </location>
</feature>